<dbReference type="PANTHER" id="PTHR33982:SF4">
    <property type="entry name" value="TRANSMEMBRANE PROTEIN"/>
    <property type="match status" value="1"/>
</dbReference>
<protein>
    <submittedName>
        <fullName evidence="3">Uncharacterized protein</fullName>
    </submittedName>
</protein>
<dbReference type="AlphaFoldDB" id="A0AAV1RD67"/>
<feature type="compositionally biased region" description="Basic and acidic residues" evidence="1">
    <location>
        <begin position="49"/>
        <end position="67"/>
    </location>
</feature>
<organism evidence="3 4">
    <name type="scientific">Dovyalis caffra</name>
    <dbReference type="NCBI Taxonomy" id="77055"/>
    <lineage>
        <taxon>Eukaryota</taxon>
        <taxon>Viridiplantae</taxon>
        <taxon>Streptophyta</taxon>
        <taxon>Embryophyta</taxon>
        <taxon>Tracheophyta</taxon>
        <taxon>Spermatophyta</taxon>
        <taxon>Magnoliopsida</taxon>
        <taxon>eudicotyledons</taxon>
        <taxon>Gunneridae</taxon>
        <taxon>Pentapetalae</taxon>
        <taxon>rosids</taxon>
        <taxon>fabids</taxon>
        <taxon>Malpighiales</taxon>
        <taxon>Salicaceae</taxon>
        <taxon>Flacourtieae</taxon>
        <taxon>Dovyalis</taxon>
    </lineage>
</organism>
<evidence type="ECO:0000256" key="2">
    <source>
        <dbReference type="SAM" id="Phobius"/>
    </source>
</evidence>
<keyword evidence="2" id="KW-0812">Transmembrane</keyword>
<name>A0AAV1RD67_9ROSI</name>
<comment type="caution">
    <text evidence="3">The sequence shown here is derived from an EMBL/GenBank/DDBJ whole genome shotgun (WGS) entry which is preliminary data.</text>
</comment>
<keyword evidence="2" id="KW-1133">Transmembrane helix</keyword>
<sequence>MKAETKLNAIRSGIVVIGALAFGYLTVQIGFKPFLLTAQQQQEQQQTLQREETSMEGEENSKDSDEKNWCEAWDQRRRMAVAQVICYVAYAIRVYHVHYNRECGESATSVENRKRKACEWERQFEGIKEAINDVADVIREGNAVIGKTPECVYSVEQVFEELMRVGTEQPLRYTAYNFLVEDGASGRAFFGFPTDERKDFLLQKMYGPEDP</sequence>
<gene>
    <name evidence="3" type="ORF">DCAF_LOCUS9287</name>
</gene>
<evidence type="ECO:0000313" key="4">
    <source>
        <dbReference type="Proteomes" id="UP001314170"/>
    </source>
</evidence>
<evidence type="ECO:0000256" key="1">
    <source>
        <dbReference type="SAM" id="MobiDB-lite"/>
    </source>
</evidence>
<proteinExistence type="predicted"/>
<reference evidence="3 4" key="1">
    <citation type="submission" date="2024-01" db="EMBL/GenBank/DDBJ databases">
        <authorList>
            <person name="Waweru B."/>
        </authorList>
    </citation>
    <scope>NUCLEOTIDE SEQUENCE [LARGE SCALE GENOMIC DNA]</scope>
</reference>
<evidence type="ECO:0000313" key="3">
    <source>
        <dbReference type="EMBL" id="CAK7333043.1"/>
    </source>
</evidence>
<accession>A0AAV1RD67</accession>
<feature type="transmembrane region" description="Helical" evidence="2">
    <location>
        <begin position="12"/>
        <end position="31"/>
    </location>
</feature>
<keyword evidence="4" id="KW-1185">Reference proteome</keyword>
<dbReference type="InterPro" id="IPR038944">
    <property type="entry name" value="OEP7-like"/>
</dbReference>
<dbReference type="PANTHER" id="PTHR33982">
    <property type="entry name" value="OUTER ENVELOPE MEMBRANE PROTEIN 7-RELATED"/>
    <property type="match status" value="1"/>
</dbReference>
<feature type="region of interest" description="Disordered" evidence="1">
    <location>
        <begin position="45"/>
        <end position="67"/>
    </location>
</feature>
<dbReference type="EMBL" id="CAWUPB010000913">
    <property type="protein sequence ID" value="CAK7333043.1"/>
    <property type="molecule type" value="Genomic_DNA"/>
</dbReference>
<keyword evidence="2" id="KW-0472">Membrane</keyword>
<dbReference type="Proteomes" id="UP001314170">
    <property type="component" value="Unassembled WGS sequence"/>
</dbReference>